<comment type="caution">
    <text evidence="2">The sequence shown here is derived from an EMBL/GenBank/DDBJ whole genome shotgun (WGS) entry which is preliminary data.</text>
</comment>
<organism evidence="2 3">
    <name type="scientific">Lasallia pustulata</name>
    <dbReference type="NCBI Taxonomy" id="136370"/>
    <lineage>
        <taxon>Eukaryota</taxon>
        <taxon>Fungi</taxon>
        <taxon>Dikarya</taxon>
        <taxon>Ascomycota</taxon>
        <taxon>Pezizomycotina</taxon>
        <taxon>Lecanoromycetes</taxon>
        <taxon>OSLEUM clade</taxon>
        <taxon>Umbilicariomycetidae</taxon>
        <taxon>Umbilicariales</taxon>
        <taxon>Umbilicariaceae</taxon>
        <taxon>Lasallia</taxon>
    </lineage>
</organism>
<sequence length="153" mass="16866">MAYAAQALQAAALVLLTYIVTSIYQSYRSSIDFQAFARANNCQPPVFSPSYLPWGLDRIYKILTSKGCDFVDDFIFARFKSQGRWTVISTAFGGSFTVRHLEIYTALRAEVLPTFGPDPSSSSSPPPPPSHRKRSNPSLTCSPSSTKPCVCTR</sequence>
<evidence type="ECO:0000256" key="1">
    <source>
        <dbReference type="SAM" id="MobiDB-lite"/>
    </source>
</evidence>
<feature type="region of interest" description="Disordered" evidence="1">
    <location>
        <begin position="116"/>
        <end position="153"/>
    </location>
</feature>
<feature type="compositionally biased region" description="Polar residues" evidence="1">
    <location>
        <begin position="136"/>
        <end position="147"/>
    </location>
</feature>
<reference evidence="2 3" key="1">
    <citation type="submission" date="2019-09" db="EMBL/GenBank/DDBJ databases">
        <title>The hologenome of the rock-dwelling lichen Lasallia pustulata.</title>
        <authorList>
            <person name="Greshake Tzovaras B."/>
            <person name="Segers F."/>
            <person name="Bicker A."/>
            <person name="Dal Grande F."/>
            <person name="Otte J."/>
            <person name="Hankeln T."/>
            <person name="Schmitt I."/>
            <person name="Ebersberger I."/>
        </authorList>
    </citation>
    <scope>NUCLEOTIDE SEQUENCE [LARGE SCALE GENOMIC DNA]</scope>
    <source>
        <strain evidence="2">A1-1</strain>
    </source>
</reference>
<dbReference type="OrthoDB" id="1470350at2759"/>
<accession>A0A5M8PKX7</accession>
<evidence type="ECO:0008006" key="4">
    <source>
        <dbReference type="Google" id="ProtNLM"/>
    </source>
</evidence>
<proteinExistence type="predicted"/>
<dbReference type="AlphaFoldDB" id="A0A5M8PKX7"/>
<dbReference type="Proteomes" id="UP000324767">
    <property type="component" value="Unassembled WGS sequence"/>
</dbReference>
<gene>
    <name evidence="2" type="ORF">FRX48_06206</name>
</gene>
<evidence type="ECO:0000313" key="3">
    <source>
        <dbReference type="Proteomes" id="UP000324767"/>
    </source>
</evidence>
<name>A0A5M8PKX7_9LECA</name>
<evidence type="ECO:0000313" key="2">
    <source>
        <dbReference type="EMBL" id="KAA6409595.1"/>
    </source>
</evidence>
<dbReference type="EMBL" id="VXIT01000010">
    <property type="protein sequence ID" value="KAA6409595.1"/>
    <property type="molecule type" value="Genomic_DNA"/>
</dbReference>
<protein>
    <recommendedName>
        <fullName evidence="4">Cytochrome P450</fullName>
    </recommendedName>
</protein>